<name>A0A250DQD6_9BURK</name>
<dbReference type="Proteomes" id="UP000217154">
    <property type="component" value="Chromosome"/>
</dbReference>
<dbReference type="Gene3D" id="3.55.50.30">
    <property type="match status" value="1"/>
</dbReference>
<proteinExistence type="predicted"/>
<dbReference type="KEGG" id="vbo:CKY39_26915"/>
<feature type="compositionally biased region" description="Basic residues" evidence="1">
    <location>
        <begin position="110"/>
        <end position="127"/>
    </location>
</feature>
<evidence type="ECO:0000313" key="3">
    <source>
        <dbReference type="Proteomes" id="UP000217154"/>
    </source>
</evidence>
<feature type="region of interest" description="Disordered" evidence="1">
    <location>
        <begin position="110"/>
        <end position="148"/>
    </location>
</feature>
<sequence length="160" mass="17464">MIRIRRQPPTFLALLLTRPRLALVAAAGLLATGLALAHAREFDVKGGELRPALDAYIAQSGVQLIYKMEDVKDLSTRASGERSPPTRRWSACSTARACACGAGRTARWCSSRRRARPRPPDRSRRRASSNTIGFPRAPAQHSGPGNPARCTAMARISRTF</sequence>
<accession>A0A250DQD6</accession>
<protein>
    <submittedName>
        <fullName evidence="2">Uncharacterized protein</fullName>
    </submittedName>
</protein>
<dbReference type="EMBL" id="CP023284">
    <property type="protein sequence ID" value="ATA56462.1"/>
    <property type="molecule type" value="Genomic_DNA"/>
</dbReference>
<evidence type="ECO:0000313" key="2">
    <source>
        <dbReference type="EMBL" id="ATA56462.1"/>
    </source>
</evidence>
<reference evidence="2 3" key="1">
    <citation type="submission" date="2017-09" db="EMBL/GenBank/DDBJ databases">
        <title>The diverse metabolic capabilities of V. boronicumulans make it an excellent choice for continued studies on novel biodegradation.</title>
        <authorList>
            <person name="Sun S."/>
        </authorList>
    </citation>
    <scope>NUCLEOTIDE SEQUENCE [LARGE SCALE GENOMIC DNA]</scope>
    <source>
        <strain evidence="2 3">J1</strain>
    </source>
</reference>
<evidence type="ECO:0000256" key="1">
    <source>
        <dbReference type="SAM" id="MobiDB-lite"/>
    </source>
</evidence>
<organism evidence="2 3">
    <name type="scientific">Variovorax boronicumulans</name>
    <dbReference type="NCBI Taxonomy" id="436515"/>
    <lineage>
        <taxon>Bacteria</taxon>
        <taxon>Pseudomonadati</taxon>
        <taxon>Pseudomonadota</taxon>
        <taxon>Betaproteobacteria</taxon>
        <taxon>Burkholderiales</taxon>
        <taxon>Comamonadaceae</taxon>
        <taxon>Variovorax</taxon>
    </lineage>
</organism>
<gene>
    <name evidence="2" type="ORF">CKY39_26915</name>
</gene>
<dbReference type="AlphaFoldDB" id="A0A250DQD6"/>